<dbReference type="NCBIfam" id="TIGR01786">
    <property type="entry name" value="TonB-hemlactrns"/>
    <property type="match status" value="1"/>
</dbReference>
<dbReference type="GO" id="GO:0009279">
    <property type="term" value="C:cell outer membrane"/>
    <property type="evidence" value="ECO:0007669"/>
    <property type="project" value="UniProtKB-SubCell"/>
</dbReference>
<dbReference type="Pfam" id="PF00593">
    <property type="entry name" value="TonB_dep_Rec_b-barrel"/>
    <property type="match status" value="1"/>
</dbReference>
<dbReference type="Gene3D" id="2.40.170.20">
    <property type="entry name" value="TonB-dependent receptor, beta-barrel domain"/>
    <property type="match status" value="1"/>
</dbReference>
<evidence type="ECO:0000256" key="13">
    <source>
        <dbReference type="RuleBase" id="RU003357"/>
    </source>
</evidence>
<dbReference type="InterPro" id="IPR011276">
    <property type="entry name" value="TonB_haem/Hb_rcpt"/>
</dbReference>
<feature type="signal peptide" evidence="14">
    <location>
        <begin position="1"/>
        <end position="43"/>
    </location>
</feature>
<evidence type="ECO:0000256" key="5">
    <source>
        <dbReference type="ARBA" id="ARBA00022496"/>
    </source>
</evidence>
<evidence type="ECO:0000256" key="1">
    <source>
        <dbReference type="ARBA" id="ARBA00004571"/>
    </source>
</evidence>
<dbReference type="InterPro" id="IPR036942">
    <property type="entry name" value="Beta-barrel_TonB_sf"/>
</dbReference>
<keyword evidence="10 12" id="KW-0472">Membrane</keyword>
<dbReference type="InterPro" id="IPR010949">
    <property type="entry name" value="TonB_Hb/transfer/lactofer_rcpt"/>
</dbReference>
<dbReference type="PROSITE" id="PS52016">
    <property type="entry name" value="TONB_DEPENDENT_REC_3"/>
    <property type="match status" value="1"/>
</dbReference>
<gene>
    <name evidence="16" type="ORF">M998_1095</name>
</gene>
<dbReference type="PANTHER" id="PTHR30069">
    <property type="entry name" value="TONB-DEPENDENT OUTER MEMBRANE RECEPTOR"/>
    <property type="match status" value="1"/>
</dbReference>
<organism evidence="16 17">
    <name type="scientific">Providencia heimbachae ATCC 35613</name>
    <dbReference type="NCBI Taxonomy" id="1354272"/>
    <lineage>
        <taxon>Bacteria</taxon>
        <taxon>Pseudomonadati</taxon>
        <taxon>Pseudomonadota</taxon>
        <taxon>Gammaproteobacteria</taxon>
        <taxon>Enterobacterales</taxon>
        <taxon>Morganellaceae</taxon>
        <taxon>Providencia</taxon>
    </lineage>
</organism>
<dbReference type="Pfam" id="PF07660">
    <property type="entry name" value="STN"/>
    <property type="match status" value="1"/>
</dbReference>
<reference evidence="16 17" key="1">
    <citation type="submission" date="2016-04" db="EMBL/GenBank/DDBJ databases">
        <title>ATOL: Assembling a taxonomically balanced genome-scale reconstruction of the evolutionary history of the Enterobacteriaceae.</title>
        <authorList>
            <person name="Plunkett G.III."/>
            <person name="Neeno-Eckwall E.C."/>
            <person name="Glasner J.D."/>
            <person name="Perna N.T."/>
        </authorList>
    </citation>
    <scope>NUCLEOTIDE SEQUENCE [LARGE SCALE GENOMIC DNA]</scope>
    <source>
        <strain evidence="16 17">ATCC 35613</strain>
    </source>
</reference>
<keyword evidence="17" id="KW-1185">Reference proteome</keyword>
<keyword evidence="6 12" id="KW-0812">Transmembrane</keyword>
<evidence type="ECO:0000256" key="7">
    <source>
        <dbReference type="ARBA" id="ARBA00022729"/>
    </source>
</evidence>
<evidence type="ECO:0000256" key="4">
    <source>
        <dbReference type="ARBA" id="ARBA00022452"/>
    </source>
</evidence>
<evidence type="ECO:0000256" key="12">
    <source>
        <dbReference type="PROSITE-ProRule" id="PRU01360"/>
    </source>
</evidence>
<protein>
    <submittedName>
        <fullName evidence="16">Iron siderophore receptor protein</fullName>
    </submittedName>
</protein>
<evidence type="ECO:0000256" key="14">
    <source>
        <dbReference type="SAM" id="SignalP"/>
    </source>
</evidence>
<dbReference type="Gene3D" id="2.170.130.10">
    <property type="entry name" value="TonB-dependent receptor, plug domain"/>
    <property type="match status" value="1"/>
</dbReference>
<keyword evidence="7 14" id="KW-0732">Signal</keyword>
<dbReference type="AlphaFoldDB" id="A0A1B7JZS4"/>
<comment type="similarity">
    <text evidence="2 12 13">Belongs to the TonB-dependent receptor family.</text>
</comment>
<evidence type="ECO:0000256" key="2">
    <source>
        <dbReference type="ARBA" id="ARBA00009810"/>
    </source>
</evidence>
<sequence>MIFITIIILGMKTTLKKHHKNKTALCIHFALMALPVAPFVAYAQIQALQPTDQLQSTIAFSIPAQSLERALLQYAQQAKVEILIDSQEITGLKSRAIKGDLSLNDGLRQLIGSNPVRYTIENNRVVIYRNTINGVKNESDNKVAVTLDKITVIASATQQGDWVYNTPSSVSVISQKQIEDRPPKHIADLLELTTGVYSSVSQQDPSLSVNIRGIQDYGRVNMNIDGMRQNFQKSGHGQRNGTMYIDSELLSGVEIQKGNSSGMGSGGTLGGVATFTTVNAADFLSKDKTFGGKLHASTGTNNTHFVGSSIIALGNDKGDLLFAASERRLGDYKPGTHGNIGDIRINNDTGHYDQLVRDLKHTRVTDSNYQMTSYLAKAGWNISDSQRLQFNYLETKVATPNAGTLTNLSGSWPYKLGWKSSGFSDVTTKNVALDYQQFSDSPWSTEFKSKVYFVDTQDDSQTYSTSKAFNNGYQMDTRVKTVGLQLENQSEIEFNYNNVLKAHYGLETFQDKASSSSTQESASGVTPDGKRSLSSLFTTLTYEHDDWLTLEGGIRYDYYHLKGQTSMGYRTYPYTKDNPCKALSSRACQGVNIVQSWDVDKSEGAFSPNIRLAVHPGLEWMELFTSYGRSWRPPAITETLTTGSAHSSSTQFPNPYLKPERSNAWEVGMNVNYPQFVLEEDRLMTKVAYFDTRVDNYINLALNRTKPGMVNPSIGNAAYSNNLSTTRFRGFEYQINYDAGFVYADLTFTHMIGKNKFCAHPAWLGGVLKGGANSGPGNWYMEADEQQSEYINCHNGAVFSSSANLPGDRGAFTLGGRAFDRKLDGGMVVRFTPGFQDHSAQSNQPYLADWPKYTLIDLYASYAITDDLIIRGNVENLTNRAYVVSFGESLSNTLGRGRTVSGGVTYTF</sequence>
<evidence type="ECO:0000256" key="11">
    <source>
        <dbReference type="ARBA" id="ARBA00023237"/>
    </source>
</evidence>
<dbReference type="Gene3D" id="3.55.50.30">
    <property type="match status" value="1"/>
</dbReference>
<dbReference type="SUPFAM" id="SSF56935">
    <property type="entry name" value="Porins"/>
    <property type="match status" value="1"/>
</dbReference>
<dbReference type="Proteomes" id="UP000078224">
    <property type="component" value="Unassembled WGS sequence"/>
</dbReference>
<feature type="domain" description="Secretin/TonB short N-terminal" evidence="15">
    <location>
        <begin position="80"/>
        <end position="130"/>
    </location>
</feature>
<feature type="chain" id="PRO_5008595802" evidence="14">
    <location>
        <begin position="44"/>
        <end position="908"/>
    </location>
</feature>
<evidence type="ECO:0000259" key="15">
    <source>
        <dbReference type="SMART" id="SM00965"/>
    </source>
</evidence>
<dbReference type="InterPro" id="IPR011662">
    <property type="entry name" value="Secretin/TonB_short_N"/>
</dbReference>
<evidence type="ECO:0000313" key="17">
    <source>
        <dbReference type="Proteomes" id="UP000078224"/>
    </source>
</evidence>
<dbReference type="NCBIfam" id="TIGR01785">
    <property type="entry name" value="TonB-hemin"/>
    <property type="match status" value="1"/>
</dbReference>
<dbReference type="GO" id="GO:0015232">
    <property type="term" value="F:heme transmembrane transporter activity"/>
    <property type="evidence" value="ECO:0007669"/>
    <property type="project" value="InterPro"/>
</dbReference>
<dbReference type="GO" id="GO:0044718">
    <property type="term" value="P:siderophore transmembrane transport"/>
    <property type="evidence" value="ECO:0007669"/>
    <property type="project" value="TreeGrafter"/>
</dbReference>
<proteinExistence type="inferred from homology"/>
<keyword evidence="11 12" id="KW-0998">Cell outer membrane</keyword>
<keyword evidence="3 12" id="KW-0813">Transport</keyword>
<dbReference type="PANTHER" id="PTHR30069:SF41">
    <property type="entry name" value="HEME_HEMOPEXIN UTILIZATION PROTEIN C"/>
    <property type="match status" value="1"/>
</dbReference>
<keyword evidence="16" id="KW-0675">Receptor</keyword>
<evidence type="ECO:0000256" key="9">
    <source>
        <dbReference type="ARBA" id="ARBA00023077"/>
    </source>
</evidence>
<dbReference type="PATRIC" id="fig|1354272.4.peg.1118"/>
<evidence type="ECO:0000256" key="10">
    <source>
        <dbReference type="ARBA" id="ARBA00023136"/>
    </source>
</evidence>
<evidence type="ECO:0000256" key="6">
    <source>
        <dbReference type="ARBA" id="ARBA00022692"/>
    </source>
</evidence>
<dbReference type="EMBL" id="LXEW01000016">
    <property type="protein sequence ID" value="OAT53407.1"/>
    <property type="molecule type" value="Genomic_DNA"/>
</dbReference>
<keyword evidence="8" id="KW-0408">Iron</keyword>
<accession>A0A1B7JZS4</accession>
<dbReference type="InterPro" id="IPR039426">
    <property type="entry name" value="TonB-dep_rcpt-like"/>
</dbReference>
<dbReference type="GO" id="GO:0015344">
    <property type="term" value="F:siderophore uptake transmembrane transporter activity"/>
    <property type="evidence" value="ECO:0007669"/>
    <property type="project" value="TreeGrafter"/>
</dbReference>
<keyword evidence="5" id="KW-0410">Iron transport</keyword>
<evidence type="ECO:0000313" key="16">
    <source>
        <dbReference type="EMBL" id="OAT53407.1"/>
    </source>
</evidence>
<keyword evidence="5" id="KW-0406">Ion transport</keyword>
<dbReference type="InterPro" id="IPR037066">
    <property type="entry name" value="Plug_dom_sf"/>
</dbReference>
<dbReference type="InterPro" id="IPR012910">
    <property type="entry name" value="Plug_dom"/>
</dbReference>
<keyword evidence="4 12" id="KW-1134">Transmembrane beta strand</keyword>
<evidence type="ECO:0000256" key="3">
    <source>
        <dbReference type="ARBA" id="ARBA00022448"/>
    </source>
</evidence>
<evidence type="ECO:0000256" key="8">
    <source>
        <dbReference type="ARBA" id="ARBA00023004"/>
    </source>
</evidence>
<comment type="caution">
    <text evidence="16">The sequence shown here is derived from an EMBL/GenBank/DDBJ whole genome shotgun (WGS) entry which is preliminary data.</text>
</comment>
<name>A0A1B7JZS4_9GAMM</name>
<keyword evidence="9 13" id="KW-0798">TonB box</keyword>
<dbReference type="SMART" id="SM00965">
    <property type="entry name" value="STN"/>
    <property type="match status" value="1"/>
</dbReference>
<dbReference type="InterPro" id="IPR000531">
    <property type="entry name" value="Beta-barrel_TonB"/>
</dbReference>
<comment type="subcellular location">
    <subcellularLocation>
        <location evidence="1 12">Cell outer membrane</location>
        <topology evidence="1 12">Multi-pass membrane protein</topology>
    </subcellularLocation>
</comment>
<dbReference type="Pfam" id="PF07715">
    <property type="entry name" value="Plug"/>
    <property type="match status" value="1"/>
</dbReference>
<dbReference type="CDD" id="cd01347">
    <property type="entry name" value="ligand_gated_channel"/>
    <property type="match status" value="1"/>
</dbReference>